<evidence type="ECO:0000256" key="1">
    <source>
        <dbReference type="SAM" id="SignalP"/>
    </source>
</evidence>
<accession>A0ABQ6TLP1</accession>
<evidence type="ECO:0000313" key="2">
    <source>
        <dbReference type="EMBL" id="KAB0668931.1"/>
    </source>
</evidence>
<reference evidence="2 3" key="1">
    <citation type="journal article" date="2020" name="Microorganisms">
        <title>Description of Three Novel Members in the Family Geobacteraceae, Oryzomonas japonicum gen. nov., sp. nov., Oryzomonas sagensis sp. nov., and Oryzomonas ruber sp. nov.</title>
        <authorList>
            <person name="Xu Z."/>
            <person name="Masuda Y."/>
            <person name="Hayakawa C."/>
            <person name="Ushijima N."/>
            <person name="Kawano K."/>
            <person name="Shiratori Y."/>
            <person name="Senoo K."/>
            <person name="Itoh H."/>
        </authorList>
    </citation>
    <scope>NUCLEOTIDE SEQUENCE [LARGE SCALE GENOMIC DNA]</scope>
    <source>
        <strain evidence="2 3">Red100</strain>
    </source>
</reference>
<keyword evidence="1" id="KW-0732">Signal</keyword>
<dbReference type="EMBL" id="VZRA01000004">
    <property type="protein sequence ID" value="KAB0668931.1"/>
    <property type="molecule type" value="Genomic_DNA"/>
</dbReference>
<gene>
    <name evidence="2" type="ORF">F6V30_13925</name>
</gene>
<evidence type="ECO:0000313" key="3">
    <source>
        <dbReference type="Proteomes" id="UP000798046"/>
    </source>
</evidence>
<dbReference type="RefSeq" id="WP_151157567.1">
    <property type="nucleotide sequence ID" value="NZ_VZRA01000004.1"/>
</dbReference>
<sequence length="364" mass="36702">MNKLLITAVTISATLAALCAGFAAPGAVTPIGPSFGFGNISTPGGKITASRPSDTFTLNGVNGTITHSGRTITITGAVSTTDVSAKLDKVHFTGYSTDRQGEIAALQAGKVDKSTTVNGQPLSANVNITTITGNAGTATALQTPRNINGVAFNGTADITVTDSTKVPTATTINGHALTSNVTISASDLTTGTLPHAQLPTLASGDIPNNAANTTGSAAKLATSRNINGVAFDGSANIQTATSATSDYATGTWAPADISGASLTFSGAAGDNTYIKIGKVMFATFHFSYPTTVNASTSVIGGLPCSSINTPSANFNGSLIGGTDFNYLVAPNNTAYYISNSSAVLYANSQLSGKSIFGTIIYQCQ</sequence>
<protein>
    <submittedName>
        <fullName evidence="2">Uncharacterized protein</fullName>
    </submittedName>
</protein>
<keyword evidence="3" id="KW-1185">Reference proteome</keyword>
<organism evidence="2 3">
    <name type="scientific">Oryzomonas sagensis</name>
    <dbReference type="NCBI Taxonomy" id="2603857"/>
    <lineage>
        <taxon>Bacteria</taxon>
        <taxon>Pseudomonadati</taxon>
        <taxon>Thermodesulfobacteriota</taxon>
        <taxon>Desulfuromonadia</taxon>
        <taxon>Geobacterales</taxon>
        <taxon>Geobacteraceae</taxon>
        <taxon>Oryzomonas</taxon>
    </lineage>
</organism>
<proteinExistence type="predicted"/>
<comment type="caution">
    <text evidence="2">The sequence shown here is derived from an EMBL/GenBank/DDBJ whole genome shotgun (WGS) entry which is preliminary data.</text>
</comment>
<dbReference type="Proteomes" id="UP000798046">
    <property type="component" value="Unassembled WGS sequence"/>
</dbReference>
<feature type="chain" id="PRO_5046145824" evidence="1">
    <location>
        <begin position="20"/>
        <end position="364"/>
    </location>
</feature>
<name>A0ABQ6TLP1_9BACT</name>
<feature type="signal peptide" evidence="1">
    <location>
        <begin position="1"/>
        <end position="19"/>
    </location>
</feature>